<keyword evidence="8" id="KW-1185">Reference proteome</keyword>
<gene>
    <name evidence="7" type="ORF">OXX778_LOCUS5522</name>
</gene>
<feature type="disulfide bond" evidence="4">
    <location>
        <begin position="390"/>
        <end position="400"/>
    </location>
</feature>
<reference evidence="7" key="1">
    <citation type="submission" date="2021-02" db="EMBL/GenBank/DDBJ databases">
        <authorList>
            <person name="Nowell W R."/>
        </authorList>
    </citation>
    <scope>NUCLEOTIDE SEQUENCE</scope>
    <source>
        <strain evidence="7">Ploen Becks lab</strain>
    </source>
</reference>
<dbReference type="Gene3D" id="2.130.10.10">
    <property type="entry name" value="YVTN repeat-like/Quinoprotein amine dehydrogenase"/>
    <property type="match status" value="1"/>
</dbReference>
<accession>A0A813RH76</accession>
<dbReference type="Gene3D" id="2.10.25.10">
    <property type="entry name" value="Laminin"/>
    <property type="match status" value="2"/>
</dbReference>
<dbReference type="Proteomes" id="UP000663879">
    <property type="component" value="Unassembled WGS sequence"/>
</dbReference>
<dbReference type="PANTHER" id="PTHR24049">
    <property type="entry name" value="CRUMBS FAMILY MEMBER"/>
    <property type="match status" value="1"/>
</dbReference>
<dbReference type="SUPFAM" id="SSF57196">
    <property type="entry name" value="EGF/Laminin"/>
    <property type="match status" value="3"/>
</dbReference>
<protein>
    <recommendedName>
        <fullName evidence="6">EGF-like domain-containing protein</fullName>
    </recommendedName>
</protein>
<keyword evidence="2" id="KW-0677">Repeat</keyword>
<feature type="disulfide bond" evidence="4">
    <location>
        <begin position="433"/>
        <end position="450"/>
    </location>
</feature>
<feature type="transmembrane region" description="Helical" evidence="5">
    <location>
        <begin position="524"/>
        <end position="549"/>
    </location>
</feature>
<comment type="caution">
    <text evidence="7">The sequence shown here is derived from an EMBL/GenBank/DDBJ whole genome shotgun (WGS) entry which is preliminary data.</text>
</comment>
<dbReference type="SMART" id="SM00181">
    <property type="entry name" value="EGF"/>
    <property type="match status" value="3"/>
</dbReference>
<feature type="disulfide bond" evidence="4">
    <location>
        <begin position="496"/>
        <end position="505"/>
    </location>
</feature>
<feature type="domain" description="EGF-like" evidence="6">
    <location>
        <begin position="424"/>
        <end position="468"/>
    </location>
</feature>
<dbReference type="InterPro" id="IPR051022">
    <property type="entry name" value="Notch_Cell-Fate_Det"/>
</dbReference>
<dbReference type="PROSITE" id="PS50026">
    <property type="entry name" value="EGF_3"/>
    <property type="match status" value="3"/>
</dbReference>
<feature type="domain" description="EGF-like" evidence="6">
    <location>
        <begin position="386"/>
        <end position="422"/>
    </location>
</feature>
<feature type="transmembrane region" description="Helical" evidence="5">
    <location>
        <begin position="12"/>
        <end position="33"/>
    </location>
</feature>
<keyword evidence="5" id="KW-0472">Membrane</keyword>
<keyword evidence="3 4" id="KW-1015">Disulfide bond</keyword>
<evidence type="ECO:0000313" key="8">
    <source>
        <dbReference type="Proteomes" id="UP000663879"/>
    </source>
</evidence>
<dbReference type="AlphaFoldDB" id="A0A813RH76"/>
<evidence type="ECO:0000259" key="6">
    <source>
        <dbReference type="PROSITE" id="PS50026"/>
    </source>
</evidence>
<feature type="disulfide bond" evidence="4">
    <location>
        <begin position="412"/>
        <end position="421"/>
    </location>
</feature>
<sequence>MAKFLNFRIGFFIRLSIIDLVLTNPFFYTIALWDNTQILKNFNSSEYITKIDIDSTNSLIGTGTAYNSIIIWDKMNNISYGYCGNQITPLKSIIFISRTSLLIGYTNCITFISLLGSESIVTICESNFSLINKIMLLKDDNLILIETTQNKIVVMSVFDKRILKINSASGRILDSFDKNLIVCVCGKFDLCKFSLSNDSALCELNRLQNECEILTLKIIFTDLIVFGRSDQKLGIWNPEINSSFYYNLSSNILSIEVFDKGTGKIITSHVDGLISEWKIEQNNFNFSINKTRDKFVEKNYKIEFISFFPFSMSNLISETLKDFLIVTKAFDCSTISKDSYTSEASSFDRLTSSLPSVLPNSSKSNEIIFSNTNLDLIVNLFSLNVDLNDCLSNCSGNGICQVLDNFKFKCKCFENYAGSSCELKALPCSSNPCLNNGSCIDDTFGKKYSCNCLFDINRTSLYYGKNCEYKRNVCQNETCSNNGICYDIKNEAKCKCFSKYHGDKCQEESFEIKAIKFTIRITSIIALIIIFLFLIAFILTDILSLIFCVKKKTVRFKQTYREKFIYVN</sequence>
<evidence type="ECO:0000256" key="3">
    <source>
        <dbReference type="ARBA" id="ARBA00023157"/>
    </source>
</evidence>
<dbReference type="CDD" id="cd00054">
    <property type="entry name" value="EGF_CA"/>
    <property type="match status" value="1"/>
</dbReference>
<evidence type="ECO:0000256" key="4">
    <source>
        <dbReference type="PROSITE-ProRule" id="PRU00076"/>
    </source>
</evidence>
<evidence type="ECO:0000256" key="2">
    <source>
        <dbReference type="ARBA" id="ARBA00022737"/>
    </source>
</evidence>
<dbReference type="PROSITE" id="PS00022">
    <property type="entry name" value="EGF_1"/>
    <property type="match status" value="2"/>
</dbReference>
<keyword evidence="1 4" id="KW-0245">EGF-like domain</keyword>
<evidence type="ECO:0000313" key="7">
    <source>
        <dbReference type="EMBL" id="CAF0782179.1"/>
    </source>
</evidence>
<evidence type="ECO:0000256" key="1">
    <source>
        <dbReference type="ARBA" id="ARBA00022536"/>
    </source>
</evidence>
<dbReference type="OrthoDB" id="430340at2759"/>
<dbReference type="EMBL" id="CAJNOC010000606">
    <property type="protein sequence ID" value="CAF0782179.1"/>
    <property type="molecule type" value="Genomic_DNA"/>
</dbReference>
<name>A0A813RH76_9BILA</name>
<organism evidence="7 8">
    <name type="scientific">Brachionus calyciflorus</name>
    <dbReference type="NCBI Taxonomy" id="104777"/>
    <lineage>
        <taxon>Eukaryota</taxon>
        <taxon>Metazoa</taxon>
        <taxon>Spiralia</taxon>
        <taxon>Gnathifera</taxon>
        <taxon>Rotifera</taxon>
        <taxon>Eurotatoria</taxon>
        <taxon>Monogononta</taxon>
        <taxon>Pseudotrocha</taxon>
        <taxon>Ploima</taxon>
        <taxon>Brachionidae</taxon>
        <taxon>Brachionus</taxon>
    </lineage>
</organism>
<dbReference type="InterPro" id="IPR015943">
    <property type="entry name" value="WD40/YVTN_repeat-like_dom_sf"/>
</dbReference>
<evidence type="ECO:0000256" key="5">
    <source>
        <dbReference type="SAM" id="Phobius"/>
    </source>
</evidence>
<dbReference type="SUPFAM" id="SSF101898">
    <property type="entry name" value="NHL repeat"/>
    <property type="match status" value="1"/>
</dbReference>
<dbReference type="InterPro" id="IPR000742">
    <property type="entry name" value="EGF"/>
</dbReference>
<keyword evidence="5" id="KW-1133">Transmembrane helix</keyword>
<keyword evidence="5" id="KW-0812">Transmembrane</keyword>
<proteinExistence type="predicted"/>
<comment type="caution">
    <text evidence="4">Lacks conserved residue(s) required for the propagation of feature annotation.</text>
</comment>
<feature type="domain" description="EGF-like" evidence="6">
    <location>
        <begin position="470"/>
        <end position="506"/>
    </location>
</feature>
<dbReference type="PANTHER" id="PTHR24049:SF35">
    <property type="entry name" value="EGF-LIKE DOMAIN-CONTAINING PROTEIN"/>
    <property type="match status" value="1"/>
</dbReference>